<keyword evidence="9" id="KW-0492">Microsome</keyword>
<accession>T1IDE3</accession>
<comment type="subcellular location">
    <subcellularLocation>
        <location evidence="4">Endoplasmic reticulum membrane</location>
        <topology evidence="4">Peripheral membrane protein</topology>
    </subcellularLocation>
    <subcellularLocation>
        <location evidence="3">Microsome membrane</location>
        <topology evidence="3">Peripheral membrane protein</topology>
    </subcellularLocation>
</comment>
<evidence type="ECO:0000256" key="8">
    <source>
        <dbReference type="ARBA" id="ARBA00022824"/>
    </source>
</evidence>
<evidence type="ECO:0000256" key="13">
    <source>
        <dbReference type="ARBA" id="ARBA00023136"/>
    </source>
</evidence>
<evidence type="ECO:0000256" key="9">
    <source>
        <dbReference type="ARBA" id="ARBA00022848"/>
    </source>
</evidence>
<dbReference type="HOGENOM" id="CLU_001570_5_2_1"/>
<keyword evidence="12 15" id="KW-0503">Monooxygenase</keyword>
<evidence type="ECO:0000313" key="16">
    <source>
        <dbReference type="EnsemblMetazoa" id="RPRC014313-PA"/>
    </source>
</evidence>
<proteinExistence type="inferred from homology"/>
<evidence type="ECO:0000256" key="15">
    <source>
        <dbReference type="RuleBase" id="RU000461"/>
    </source>
</evidence>
<keyword evidence="7 14" id="KW-0479">Metal-binding</keyword>
<dbReference type="GO" id="GO:0004497">
    <property type="term" value="F:monooxygenase activity"/>
    <property type="evidence" value="ECO:0007669"/>
    <property type="project" value="UniProtKB-KW"/>
</dbReference>
<keyword evidence="8" id="KW-0256">Endoplasmic reticulum</keyword>
<dbReference type="InParanoid" id="T1IDE3"/>
<dbReference type="Pfam" id="PF00067">
    <property type="entry name" value="p450"/>
    <property type="match status" value="1"/>
</dbReference>
<dbReference type="eggNOG" id="KOG0158">
    <property type="taxonomic scope" value="Eukaryota"/>
</dbReference>
<dbReference type="CDD" id="cd11056">
    <property type="entry name" value="CYP6-like"/>
    <property type="match status" value="1"/>
</dbReference>
<reference evidence="16" key="1">
    <citation type="submission" date="2015-05" db="UniProtKB">
        <authorList>
            <consortium name="EnsemblMetazoa"/>
        </authorList>
    </citation>
    <scope>IDENTIFICATION</scope>
</reference>
<dbReference type="STRING" id="13249.T1IDE3"/>
<dbReference type="FunFam" id="1.10.630.10:FF:000182">
    <property type="entry name" value="Cytochrome P450 3A4"/>
    <property type="match status" value="1"/>
</dbReference>
<evidence type="ECO:0000313" key="17">
    <source>
        <dbReference type="Proteomes" id="UP000015103"/>
    </source>
</evidence>
<evidence type="ECO:0000256" key="1">
    <source>
        <dbReference type="ARBA" id="ARBA00001971"/>
    </source>
</evidence>
<dbReference type="InterPro" id="IPR001128">
    <property type="entry name" value="Cyt_P450"/>
</dbReference>
<dbReference type="GO" id="GO:0005506">
    <property type="term" value="F:iron ion binding"/>
    <property type="evidence" value="ECO:0007669"/>
    <property type="project" value="InterPro"/>
</dbReference>
<dbReference type="Proteomes" id="UP000015103">
    <property type="component" value="Unassembled WGS sequence"/>
</dbReference>
<dbReference type="InterPro" id="IPR002401">
    <property type="entry name" value="Cyt_P450_E_grp-I"/>
</dbReference>
<evidence type="ECO:0000256" key="5">
    <source>
        <dbReference type="ARBA" id="ARBA00010617"/>
    </source>
</evidence>
<dbReference type="Gene3D" id="1.10.630.10">
    <property type="entry name" value="Cytochrome P450"/>
    <property type="match status" value="1"/>
</dbReference>
<feature type="binding site" description="axial binding residue" evidence="14">
    <location>
        <position position="435"/>
    </location>
    <ligand>
        <name>heme</name>
        <dbReference type="ChEBI" id="CHEBI:30413"/>
    </ligand>
    <ligandPart>
        <name>Fe</name>
        <dbReference type="ChEBI" id="CHEBI:18248"/>
    </ligandPart>
</feature>
<dbReference type="AlphaFoldDB" id="T1IDE3"/>
<dbReference type="FunCoup" id="T1IDE3">
    <property type="interactions" value="14"/>
</dbReference>
<keyword evidence="6 14" id="KW-0349">Heme</keyword>
<dbReference type="PRINTS" id="PR00463">
    <property type="entry name" value="EP450I"/>
</dbReference>
<keyword evidence="11 14" id="KW-0408">Iron</keyword>
<organism evidence="16 17">
    <name type="scientific">Rhodnius prolixus</name>
    <name type="common">Triatomid bug</name>
    <dbReference type="NCBI Taxonomy" id="13249"/>
    <lineage>
        <taxon>Eukaryota</taxon>
        <taxon>Metazoa</taxon>
        <taxon>Ecdysozoa</taxon>
        <taxon>Arthropoda</taxon>
        <taxon>Hexapoda</taxon>
        <taxon>Insecta</taxon>
        <taxon>Pterygota</taxon>
        <taxon>Neoptera</taxon>
        <taxon>Paraneoptera</taxon>
        <taxon>Hemiptera</taxon>
        <taxon>Heteroptera</taxon>
        <taxon>Panheteroptera</taxon>
        <taxon>Cimicomorpha</taxon>
        <taxon>Reduviidae</taxon>
        <taxon>Triatominae</taxon>
        <taxon>Rhodnius</taxon>
    </lineage>
</organism>
<keyword evidence="13" id="KW-0472">Membrane</keyword>
<dbReference type="EMBL" id="ACPB03021140">
    <property type="status" value="NOT_ANNOTATED_CDS"/>
    <property type="molecule type" value="Genomic_DNA"/>
</dbReference>
<comment type="cofactor">
    <cofactor evidence="1 14">
        <name>heme</name>
        <dbReference type="ChEBI" id="CHEBI:30413"/>
    </cofactor>
</comment>
<comment type="function">
    <text evidence="2">May be involved in the metabolism of insect hormones and in the breakdown of synthetic insecticides.</text>
</comment>
<evidence type="ECO:0000256" key="12">
    <source>
        <dbReference type="ARBA" id="ARBA00023033"/>
    </source>
</evidence>
<comment type="similarity">
    <text evidence="5 15">Belongs to the cytochrome P450 family.</text>
</comment>
<name>T1IDE3_RHOPR</name>
<dbReference type="PROSITE" id="PS00086">
    <property type="entry name" value="CYTOCHROME_P450"/>
    <property type="match status" value="1"/>
</dbReference>
<dbReference type="InterPro" id="IPR050476">
    <property type="entry name" value="Insect_CytP450_Detox"/>
</dbReference>
<dbReference type="InterPro" id="IPR017972">
    <property type="entry name" value="Cyt_P450_CS"/>
</dbReference>
<dbReference type="SUPFAM" id="SSF48264">
    <property type="entry name" value="Cytochrome P450"/>
    <property type="match status" value="1"/>
</dbReference>
<dbReference type="PANTHER" id="PTHR24292:SF84">
    <property type="entry name" value="CYTOCHROME P450 28A5-RELATED"/>
    <property type="match status" value="1"/>
</dbReference>
<dbReference type="VEuPathDB" id="VectorBase:RPRC014313"/>
<dbReference type="InterPro" id="IPR036396">
    <property type="entry name" value="Cyt_P450_sf"/>
</dbReference>
<dbReference type="PRINTS" id="PR00385">
    <property type="entry name" value="P450"/>
</dbReference>
<protein>
    <submittedName>
        <fullName evidence="16">Uncharacterized protein</fullName>
    </submittedName>
</protein>
<dbReference type="EMBL" id="ACPB03021141">
    <property type="status" value="NOT_ANNOTATED_CDS"/>
    <property type="molecule type" value="Genomic_DNA"/>
</dbReference>
<dbReference type="GO" id="GO:0016705">
    <property type="term" value="F:oxidoreductase activity, acting on paired donors, with incorporation or reduction of molecular oxygen"/>
    <property type="evidence" value="ECO:0007669"/>
    <property type="project" value="InterPro"/>
</dbReference>
<evidence type="ECO:0000256" key="10">
    <source>
        <dbReference type="ARBA" id="ARBA00023002"/>
    </source>
</evidence>
<dbReference type="GO" id="GO:0020037">
    <property type="term" value="F:heme binding"/>
    <property type="evidence" value="ECO:0007669"/>
    <property type="project" value="InterPro"/>
</dbReference>
<dbReference type="OMA" id="ECTERTI"/>
<evidence type="ECO:0000256" key="6">
    <source>
        <dbReference type="ARBA" id="ARBA00022617"/>
    </source>
</evidence>
<keyword evidence="10 15" id="KW-0560">Oxidoreductase</keyword>
<keyword evidence="17" id="KW-1185">Reference proteome</keyword>
<dbReference type="PANTHER" id="PTHR24292">
    <property type="entry name" value="CYTOCHROME P450"/>
    <property type="match status" value="1"/>
</dbReference>
<sequence>LNYQSRTMWSTLAIVGCILILIYLWATWNFDYWEKHGVPFIKPTLFFGNLKDLILLKKNVGEVYSEFYWKFPNEAAVGIFKLGTPQLVIRDMDLIKIVCIKEFNSFANNEVTIDKEDRQAGSSVPFMASGDLWKSSRALHTATITPNKIRSIYPLITKVSENMVEYLKGQENTPLEVKTLSTKYAIDILSSCVYGLKTNSFINFKNEFHLKAVKFFLAPKLYNIIFMILSFAPWISRYLEIKMPKKEIKYLTRIIKNSIENSPKNEDKEINFVQIMANVIAKDHSTKHTYEDLAHHSFTYFAAFNTIPTQLGFVLYMLALHPDVQRKLRQEIKETVDKELEVLEKMKYLDAVVYETLRIYPINLVVRRVCTQDIVLKSAGRQYPIKKGMSIAIPFYTLNRDETYFPEPMKFNPDRFYCKEMPPQFLPFGIGPRTCFGGRFGLAAIKSAIFHVVQHFEIIIKEDEVPKMPVLSVNSLLISSKETLWLKFNKL</sequence>
<evidence type="ECO:0000256" key="3">
    <source>
        <dbReference type="ARBA" id="ARBA00004174"/>
    </source>
</evidence>
<dbReference type="EnsemblMetazoa" id="RPRC014313-RA">
    <property type="protein sequence ID" value="RPRC014313-PA"/>
    <property type="gene ID" value="RPRC014313"/>
</dbReference>
<evidence type="ECO:0000256" key="11">
    <source>
        <dbReference type="ARBA" id="ARBA00023004"/>
    </source>
</evidence>
<evidence type="ECO:0000256" key="7">
    <source>
        <dbReference type="ARBA" id="ARBA00022723"/>
    </source>
</evidence>
<evidence type="ECO:0000256" key="2">
    <source>
        <dbReference type="ARBA" id="ARBA00003690"/>
    </source>
</evidence>
<evidence type="ECO:0000256" key="14">
    <source>
        <dbReference type="PIRSR" id="PIRSR602401-1"/>
    </source>
</evidence>
<dbReference type="GO" id="GO:0005789">
    <property type="term" value="C:endoplasmic reticulum membrane"/>
    <property type="evidence" value="ECO:0007669"/>
    <property type="project" value="UniProtKB-SubCell"/>
</dbReference>
<evidence type="ECO:0000256" key="4">
    <source>
        <dbReference type="ARBA" id="ARBA00004406"/>
    </source>
</evidence>